<dbReference type="Gene3D" id="3.40.1190.20">
    <property type="match status" value="1"/>
</dbReference>
<feature type="region of interest" description="Disordered" evidence="1">
    <location>
        <begin position="274"/>
        <end position="306"/>
    </location>
</feature>
<dbReference type="InterPro" id="IPR029056">
    <property type="entry name" value="Ribokinase-like"/>
</dbReference>
<dbReference type="Proteomes" id="UP000016986">
    <property type="component" value="Unassembled WGS sequence"/>
</dbReference>
<feature type="domain" description="Carbohydrate kinase PfkB" evidence="2">
    <location>
        <begin position="305"/>
        <end position="394"/>
    </location>
</feature>
<dbReference type="eggNOG" id="arCOG00014">
    <property type="taxonomic scope" value="Archaea"/>
</dbReference>
<feature type="compositionally biased region" description="Polar residues" evidence="1">
    <location>
        <begin position="282"/>
        <end position="298"/>
    </location>
</feature>
<name>U2YFV9_9EURY</name>
<keyword evidence="4" id="KW-1185">Reference proteome</keyword>
<reference evidence="3 4" key="1">
    <citation type="submission" date="2013-09" db="EMBL/GenBank/DDBJ databases">
        <title>Whole genome sequencing of Halarchaeum acidiphilum strain MH1-52-1.</title>
        <authorList>
            <person name="Shimane Y."/>
            <person name="Minegishi H."/>
            <person name="Nishi S."/>
            <person name="Echigo A."/>
            <person name="Shuto A."/>
            <person name="Konishi M."/>
            <person name="Ito T."/>
            <person name="Ohkuma M."/>
            <person name="Ohta Y."/>
            <person name="Nagano Y."/>
            <person name="Tsubouchi T."/>
            <person name="Mori K."/>
            <person name="Usui K."/>
            <person name="Kamekura M."/>
            <person name="Usami R."/>
            <person name="Takaki Y."/>
            <person name="Hatada Y."/>
        </authorList>
    </citation>
    <scope>NUCLEOTIDE SEQUENCE [LARGE SCALE GENOMIC DNA]</scope>
    <source>
        <strain evidence="3 4">JCM 16109</strain>
    </source>
</reference>
<evidence type="ECO:0000259" key="2">
    <source>
        <dbReference type="Pfam" id="PF00294"/>
    </source>
</evidence>
<accession>U2YFV9</accession>
<dbReference type="RefSeq" id="WP_021780388.1">
    <property type="nucleotide sequence ID" value="NZ_BATA01000045.1"/>
</dbReference>
<dbReference type="Pfam" id="PF00294">
    <property type="entry name" value="PfkB"/>
    <property type="match status" value="1"/>
</dbReference>
<comment type="caution">
    <text evidence="3">The sequence shown here is derived from an EMBL/GenBank/DDBJ whole genome shotgun (WGS) entry which is preliminary data.</text>
</comment>
<gene>
    <name evidence="3" type="ORF">MBEHAL_1806</name>
</gene>
<feature type="compositionally biased region" description="Gly residues" evidence="1">
    <location>
        <begin position="177"/>
        <end position="198"/>
    </location>
</feature>
<organism evidence="3 4">
    <name type="scientific">Halarchaeum acidiphilum MH1-52-1</name>
    <dbReference type="NCBI Taxonomy" id="1261545"/>
    <lineage>
        <taxon>Archaea</taxon>
        <taxon>Methanobacteriati</taxon>
        <taxon>Methanobacteriota</taxon>
        <taxon>Stenosarchaea group</taxon>
        <taxon>Halobacteria</taxon>
        <taxon>Halobacteriales</taxon>
        <taxon>Halobacteriaceae</taxon>
    </lineage>
</organism>
<evidence type="ECO:0000313" key="4">
    <source>
        <dbReference type="Proteomes" id="UP000016986"/>
    </source>
</evidence>
<dbReference type="SUPFAM" id="SSF53613">
    <property type="entry name" value="Ribokinase-like"/>
    <property type="match status" value="1"/>
</dbReference>
<evidence type="ECO:0000256" key="1">
    <source>
        <dbReference type="SAM" id="MobiDB-lite"/>
    </source>
</evidence>
<dbReference type="InterPro" id="IPR011611">
    <property type="entry name" value="PfkB_dom"/>
</dbReference>
<protein>
    <recommendedName>
        <fullName evidence="2">Carbohydrate kinase PfkB domain-containing protein</fullName>
    </recommendedName>
</protein>
<evidence type="ECO:0000313" key="3">
    <source>
        <dbReference type="EMBL" id="GAD53046.1"/>
    </source>
</evidence>
<dbReference type="EMBL" id="BATA01000045">
    <property type="protein sequence ID" value="GAD53046.1"/>
    <property type="molecule type" value="Genomic_DNA"/>
</dbReference>
<dbReference type="AlphaFoldDB" id="U2YFV9"/>
<sequence>MEDIGDALAAEADVSVTCLPDGSVDRRYAVEDAAGDVESRRSLGRRIATGHAKSFLVDHEDTEPGGQSVNAARQAHALGAMTTLYGHLDHEVFDGLPFATRSMGRPADVAVLEFDDDAVMFTEESPDIAEWGLADLDAAAGDADPFDADALVWTNWASVREGTAAVRAFAGGAARAGAGGGSGRNGADGERGANGGRDGNSKRDANGGRDAANGTDESGGWLVVDPGDVTVRDRDAVGPFLDALAGIDGRDVALSVNDDELAFLAAAVADDASANGGDMSVSDENTAGTDDDSPTNGDRASASDDVSAQLARVRERASLDLAVFHGARAAVARDGTGTTRCPNVAVEARRYTGGGDRFSAGLAYALAAEWALDDALTLANACASFYVSHAETAGPDRLAAWLATRAGDS</sequence>
<feature type="region of interest" description="Disordered" evidence="1">
    <location>
        <begin position="175"/>
        <end position="222"/>
    </location>
</feature>
<proteinExistence type="predicted"/>